<keyword evidence="8" id="KW-1185">Reference proteome</keyword>
<dbReference type="InterPro" id="IPR009056">
    <property type="entry name" value="Cyt_c-like_dom"/>
</dbReference>
<evidence type="ECO:0000256" key="4">
    <source>
        <dbReference type="PROSITE-ProRule" id="PRU00433"/>
    </source>
</evidence>
<evidence type="ECO:0000256" key="2">
    <source>
        <dbReference type="ARBA" id="ARBA00022723"/>
    </source>
</evidence>
<evidence type="ECO:0000259" key="6">
    <source>
        <dbReference type="PROSITE" id="PS51007"/>
    </source>
</evidence>
<dbReference type="AlphaFoldDB" id="A0A061SSC6"/>
<name>A0A061SSC6_9RHOB</name>
<dbReference type="GO" id="GO:0046872">
    <property type="term" value="F:metal ion binding"/>
    <property type="evidence" value="ECO:0007669"/>
    <property type="project" value="UniProtKB-KW"/>
</dbReference>
<dbReference type="GO" id="GO:0009055">
    <property type="term" value="F:electron transfer activity"/>
    <property type="evidence" value="ECO:0007669"/>
    <property type="project" value="InterPro"/>
</dbReference>
<sequence>MFLRLRHFLLALIAVAICAGQVVADERKFRLYAPPALIESGVLKYMLPRFSLKTQVRIELVDDPAQADASFGTEGIAVFQGLGQRWHFAVPDGGHPGALRFGEWIGSEVGRRTVVGFEVDGTALFSLPSQDQAVAEAATYDGDAVAGRIKARGLCGRCHVVVAADRMNAIGSTPSFFALRSLGNWEDRFAAFFALNPHPAFTQVEDVTDPFPVDRPSPIVPVALTLDDLEAIIAYVAALEPADLGAPLDHQ</sequence>
<keyword evidence="3 4" id="KW-0408">Iron</keyword>
<gene>
    <name evidence="7" type="ORF">PM02_15155</name>
</gene>
<proteinExistence type="predicted"/>
<comment type="caution">
    <text evidence="7">The sequence shown here is derived from an EMBL/GenBank/DDBJ whole genome shotgun (WGS) entry which is preliminary data.</text>
</comment>
<evidence type="ECO:0000256" key="5">
    <source>
        <dbReference type="SAM" id="SignalP"/>
    </source>
</evidence>
<dbReference type="GO" id="GO:0020037">
    <property type="term" value="F:heme binding"/>
    <property type="evidence" value="ECO:0007669"/>
    <property type="project" value="InterPro"/>
</dbReference>
<protein>
    <recommendedName>
        <fullName evidence="6">Cytochrome c domain-containing protein</fullName>
    </recommendedName>
</protein>
<evidence type="ECO:0000313" key="7">
    <source>
        <dbReference type="EMBL" id="KAJ02294.1"/>
    </source>
</evidence>
<dbReference type="STRING" id="83219.PM02_15155"/>
<accession>A0A061SSC6</accession>
<dbReference type="SUPFAM" id="SSF46626">
    <property type="entry name" value="Cytochrome c"/>
    <property type="match status" value="1"/>
</dbReference>
<dbReference type="InterPro" id="IPR036909">
    <property type="entry name" value="Cyt_c-like_dom_sf"/>
</dbReference>
<feature type="domain" description="Cytochrome c" evidence="6">
    <location>
        <begin position="142"/>
        <end position="240"/>
    </location>
</feature>
<organism evidence="7 8">
    <name type="scientific">Sulfitobacter mediterraneus</name>
    <dbReference type="NCBI Taxonomy" id="83219"/>
    <lineage>
        <taxon>Bacteria</taxon>
        <taxon>Pseudomonadati</taxon>
        <taxon>Pseudomonadota</taxon>
        <taxon>Alphaproteobacteria</taxon>
        <taxon>Rhodobacterales</taxon>
        <taxon>Roseobacteraceae</taxon>
        <taxon>Sulfitobacter</taxon>
    </lineage>
</organism>
<keyword evidence="1 4" id="KW-0349">Heme</keyword>
<keyword evidence="2 4" id="KW-0479">Metal-binding</keyword>
<feature type="chain" id="PRO_5001610524" description="Cytochrome c domain-containing protein" evidence="5">
    <location>
        <begin position="25"/>
        <end position="251"/>
    </location>
</feature>
<evidence type="ECO:0000256" key="3">
    <source>
        <dbReference type="ARBA" id="ARBA00023004"/>
    </source>
</evidence>
<dbReference type="PROSITE" id="PS51007">
    <property type="entry name" value="CYTC"/>
    <property type="match status" value="1"/>
</dbReference>
<reference evidence="7 8" key="1">
    <citation type="journal article" date="2014" name="Genome Announc.">
        <title>Draft Genome Sequences of Two Isolates of the Roseobacter Group, Sulfitobacter sp. Strains 3SOLIMAR09 and 1FIGIMAR09, from Harbors of Mallorca Island (Mediterranean Sea).</title>
        <authorList>
            <person name="Mas-Llado M."/>
            <person name="Pina-Villalonga J.M."/>
            <person name="Brunet-Galmes I."/>
            <person name="Nogales B."/>
            <person name="Bosch R."/>
        </authorList>
    </citation>
    <scope>NUCLEOTIDE SEQUENCE [LARGE SCALE GENOMIC DNA]</scope>
    <source>
        <strain evidence="7 8">1FIGIMAR09</strain>
    </source>
</reference>
<feature type="signal peptide" evidence="5">
    <location>
        <begin position="1"/>
        <end position="24"/>
    </location>
</feature>
<evidence type="ECO:0000313" key="8">
    <source>
        <dbReference type="Proteomes" id="UP000027337"/>
    </source>
</evidence>
<keyword evidence="5" id="KW-0732">Signal</keyword>
<dbReference type="Proteomes" id="UP000027337">
    <property type="component" value="Unassembled WGS sequence"/>
</dbReference>
<dbReference type="eggNOG" id="COG2010">
    <property type="taxonomic scope" value="Bacteria"/>
</dbReference>
<evidence type="ECO:0000256" key="1">
    <source>
        <dbReference type="ARBA" id="ARBA00022617"/>
    </source>
</evidence>
<dbReference type="RefSeq" id="WP_037909968.1">
    <property type="nucleotide sequence ID" value="NZ_JEMU01000013.1"/>
</dbReference>
<dbReference type="EMBL" id="JEMU01000013">
    <property type="protein sequence ID" value="KAJ02294.1"/>
    <property type="molecule type" value="Genomic_DNA"/>
</dbReference>